<evidence type="ECO:0000313" key="4">
    <source>
        <dbReference type="Proteomes" id="UP000683360"/>
    </source>
</evidence>
<dbReference type="SUPFAM" id="SSF49265">
    <property type="entry name" value="Fibronectin type III"/>
    <property type="match status" value="1"/>
</dbReference>
<dbReference type="Proteomes" id="UP000683360">
    <property type="component" value="Unassembled WGS sequence"/>
</dbReference>
<dbReference type="Gene3D" id="2.60.40.10">
    <property type="entry name" value="Immunoglobulins"/>
    <property type="match status" value="2"/>
</dbReference>
<keyword evidence="4" id="KW-1185">Reference proteome</keyword>
<dbReference type="Pfam" id="PF00041">
    <property type="entry name" value="fn3"/>
    <property type="match status" value="1"/>
</dbReference>
<dbReference type="InterPro" id="IPR013783">
    <property type="entry name" value="Ig-like_fold"/>
</dbReference>
<dbReference type="OrthoDB" id="6078221at2759"/>
<dbReference type="PROSITE" id="PS50853">
    <property type="entry name" value="FN3"/>
    <property type="match status" value="1"/>
</dbReference>
<feature type="domain" description="Fibronectin type-III" evidence="2">
    <location>
        <begin position="305"/>
        <end position="401"/>
    </location>
</feature>
<dbReference type="InterPro" id="IPR003961">
    <property type="entry name" value="FN3_dom"/>
</dbReference>
<name>A0A8S3QY63_MYTED</name>
<dbReference type="SMART" id="SM00060">
    <property type="entry name" value="FN3"/>
    <property type="match status" value="1"/>
</dbReference>
<dbReference type="SUPFAM" id="SSF48726">
    <property type="entry name" value="Immunoglobulin"/>
    <property type="match status" value="1"/>
</dbReference>
<dbReference type="InterPro" id="IPR036179">
    <property type="entry name" value="Ig-like_dom_sf"/>
</dbReference>
<evidence type="ECO:0000313" key="3">
    <source>
        <dbReference type="EMBL" id="CAG2197910.1"/>
    </source>
</evidence>
<keyword evidence="1" id="KW-1133">Transmembrane helix</keyword>
<proteinExistence type="predicted"/>
<dbReference type="CDD" id="cd00096">
    <property type="entry name" value="Ig"/>
    <property type="match status" value="1"/>
</dbReference>
<dbReference type="PANTHER" id="PTHR23278">
    <property type="entry name" value="SIDESTEP PROTEIN"/>
    <property type="match status" value="1"/>
</dbReference>
<dbReference type="EMBL" id="CAJPWZ010000656">
    <property type="protein sequence ID" value="CAG2197910.1"/>
    <property type="molecule type" value="Genomic_DNA"/>
</dbReference>
<reference evidence="3" key="1">
    <citation type="submission" date="2021-03" db="EMBL/GenBank/DDBJ databases">
        <authorList>
            <person name="Bekaert M."/>
        </authorList>
    </citation>
    <scope>NUCLEOTIDE SEQUENCE</scope>
</reference>
<dbReference type="AlphaFoldDB" id="A0A8S3QY63"/>
<dbReference type="PANTHER" id="PTHR23278:SF19">
    <property type="entry name" value="OBSCURIN"/>
    <property type="match status" value="1"/>
</dbReference>
<organism evidence="3 4">
    <name type="scientific">Mytilus edulis</name>
    <name type="common">Blue mussel</name>
    <dbReference type="NCBI Taxonomy" id="6550"/>
    <lineage>
        <taxon>Eukaryota</taxon>
        <taxon>Metazoa</taxon>
        <taxon>Spiralia</taxon>
        <taxon>Lophotrochozoa</taxon>
        <taxon>Mollusca</taxon>
        <taxon>Bivalvia</taxon>
        <taxon>Autobranchia</taxon>
        <taxon>Pteriomorphia</taxon>
        <taxon>Mytilida</taxon>
        <taxon>Mytiloidea</taxon>
        <taxon>Mytilidae</taxon>
        <taxon>Mytilinae</taxon>
        <taxon>Mytilus</taxon>
    </lineage>
</organism>
<feature type="transmembrane region" description="Helical" evidence="1">
    <location>
        <begin position="416"/>
        <end position="437"/>
    </location>
</feature>
<protein>
    <recommendedName>
        <fullName evidence="2">Fibronectin type-III domain-containing protein</fullName>
    </recommendedName>
</protein>
<dbReference type="CDD" id="cd00063">
    <property type="entry name" value="FN3"/>
    <property type="match status" value="1"/>
</dbReference>
<gene>
    <name evidence="3" type="ORF">MEDL_12692</name>
</gene>
<dbReference type="InterPro" id="IPR036116">
    <property type="entry name" value="FN3_sf"/>
</dbReference>
<sequence>MDGGKRSSTERHKFCNVKIRNVEMLLARQSKKNLGSKRLTIGPTSVYIENVDQDNKILGIEGQDMTIKCTSMGGQPPPDIKLVILGSNYTGSRSAQHTFKPHSSDDGSTVTCQAGYNQINFNPLSTFAYIHLMFKPVITAFDPETLSTDENKLFVSSYAPGVTVNNKTFPLYQSHRQIDSTLDSNPTINTCTWRHKSTYGKNIRDFIDNNQTLTLPTVPADKRYQDTGEYVCTAENGIIGINEQLKQTGSGYVICNEVELDGYTVTLAISDLQKSDFTNYTLRLYYGSQYVQHDVTLESASAPETPSNFSITSSRQTSITVQWIPGYDGGQKQTFYLQYRTTGKNTWVHKVIKTDSKPGKQSFYTLSGLQEKTTYELRMYAQNAFNQSRKTDIEATTTQQSVFTEAQTSPNAVTGAVAGVLVVLLIVCAIITSIVLLKRENVSLYINMHDQGFPL</sequence>
<evidence type="ECO:0000256" key="1">
    <source>
        <dbReference type="SAM" id="Phobius"/>
    </source>
</evidence>
<evidence type="ECO:0000259" key="2">
    <source>
        <dbReference type="PROSITE" id="PS50853"/>
    </source>
</evidence>
<keyword evidence="1" id="KW-0812">Transmembrane</keyword>
<comment type="caution">
    <text evidence="3">The sequence shown here is derived from an EMBL/GenBank/DDBJ whole genome shotgun (WGS) entry which is preliminary data.</text>
</comment>
<keyword evidence="1" id="KW-0472">Membrane</keyword>
<accession>A0A8S3QY63</accession>